<sequence>MLVIDENIPIICTTLSNFSLSSMMLVIESISWKRVSLKPWHQRLFHLLPTNIKPKTRLNTNIQKPFTPNLGLNLFRLSKLHFPAAPPPPSFSFSVAT</sequence>
<reference evidence="1 2" key="1">
    <citation type="submission" date="2021-06" db="EMBL/GenBank/DDBJ databases">
        <title>Caerostris extrusa draft genome.</title>
        <authorList>
            <person name="Kono N."/>
            <person name="Arakawa K."/>
        </authorList>
    </citation>
    <scope>NUCLEOTIDE SEQUENCE [LARGE SCALE GENOMIC DNA]</scope>
</reference>
<proteinExistence type="predicted"/>
<dbReference type="AlphaFoldDB" id="A0AAV4NMM6"/>
<name>A0AAV4NMM6_CAEEX</name>
<gene>
    <name evidence="1" type="ORF">CEXT_258001</name>
</gene>
<accession>A0AAV4NMM6</accession>
<comment type="caution">
    <text evidence="1">The sequence shown here is derived from an EMBL/GenBank/DDBJ whole genome shotgun (WGS) entry which is preliminary data.</text>
</comment>
<dbReference type="Proteomes" id="UP001054945">
    <property type="component" value="Unassembled WGS sequence"/>
</dbReference>
<keyword evidence="2" id="KW-1185">Reference proteome</keyword>
<dbReference type="EMBL" id="BPLR01021023">
    <property type="protein sequence ID" value="GIX85025.1"/>
    <property type="molecule type" value="Genomic_DNA"/>
</dbReference>
<evidence type="ECO:0000313" key="2">
    <source>
        <dbReference type="Proteomes" id="UP001054945"/>
    </source>
</evidence>
<evidence type="ECO:0000313" key="1">
    <source>
        <dbReference type="EMBL" id="GIX85025.1"/>
    </source>
</evidence>
<protein>
    <submittedName>
        <fullName evidence="1">Uncharacterized protein</fullName>
    </submittedName>
</protein>
<organism evidence="1 2">
    <name type="scientific">Caerostris extrusa</name>
    <name type="common">Bark spider</name>
    <name type="synonym">Caerostris bankana</name>
    <dbReference type="NCBI Taxonomy" id="172846"/>
    <lineage>
        <taxon>Eukaryota</taxon>
        <taxon>Metazoa</taxon>
        <taxon>Ecdysozoa</taxon>
        <taxon>Arthropoda</taxon>
        <taxon>Chelicerata</taxon>
        <taxon>Arachnida</taxon>
        <taxon>Araneae</taxon>
        <taxon>Araneomorphae</taxon>
        <taxon>Entelegynae</taxon>
        <taxon>Araneoidea</taxon>
        <taxon>Araneidae</taxon>
        <taxon>Caerostris</taxon>
    </lineage>
</organism>